<evidence type="ECO:0000313" key="3">
    <source>
        <dbReference type="Proteomes" id="UP000267606"/>
    </source>
</evidence>
<feature type="transmembrane region" description="Helical" evidence="1">
    <location>
        <begin position="121"/>
        <end position="136"/>
    </location>
</feature>
<protein>
    <submittedName>
        <fullName evidence="4">Ion_trans domain-containing protein</fullName>
    </submittedName>
</protein>
<feature type="transmembrane region" description="Helical" evidence="1">
    <location>
        <begin position="80"/>
        <end position="109"/>
    </location>
</feature>
<dbReference type="AlphaFoldDB" id="A0A183HEP0"/>
<keyword evidence="3" id="KW-1185">Reference proteome</keyword>
<dbReference type="WBParaSite" id="OFLC_0000595101-mRNA-1">
    <property type="protein sequence ID" value="OFLC_0000595101-mRNA-1"/>
    <property type="gene ID" value="OFLC_0000595101"/>
</dbReference>
<gene>
    <name evidence="2" type="ORF">OFLC_LOCUS5953</name>
</gene>
<name>A0A183HEP0_9BILA</name>
<sequence>SEEVGENIDEAVASDASPSYRSSRRISLRRKSILSDQELAIERKQSEIYRKMSQISFLPSVSEVVTVVRHPSVNMSKQSILIMLARLITIHVPLWLGVIAVHITIIELFDNHIFYYHNPRMKLLSMIIAVLLGLFHEVKWTWIVNDIFGIATSYVVIARTEVSSNNLEKKKSLIRYKGFIKVVMSCQGESANVEF</sequence>
<reference evidence="4" key="1">
    <citation type="submission" date="2016-06" db="UniProtKB">
        <authorList>
            <consortium name="WormBaseParasite"/>
        </authorList>
    </citation>
    <scope>IDENTIFICATION</scope>
</reference>
<reference evidence="2 3" key="2">
    <citation type="submission" date="2018-11" db="EMBL/GenBank/DDBJ databases">
        <authorList>
            <consortium name="Pathogen Informatics"/>
        </authorList>
    </citation>
    <scope>NUCLEOTIDE SEQUENCE [LARGE SCALE GENOMIC DNA]</scope>
</reference>
<accession>A0A183HEP0</accession>
<proteinExistence type="predicted"/>
<dbReference type="Proteomes" id="UP000267606">
    <property type="component" value="Unassembled WGS sequence"/>
</dbReference>
<evidence type="ECO:0000313" key="4">
    <source>
        <dbReference type="WBParaSite" id="OFLC_0000595101-mRNA-1"/>
    </source>
</evidence>
<evidence type="ECO:0000256" key="1">
    <source>
        <dbReference type="SAM" id="Phobius"/>
    </source>
</evidence>
<dbReference type="STRING" id="387005.A0A183HEP0"/>
<keyword evidence="1" id="KW-1133">Transmembrane helix</keyword>
<organism evidence="4">
    <name type="scientific">Onchocerca flexuosa</name>
    <dbReference type="NCBI Taxonomy" id="387005"/>
    <lineage>
        <taxon>Eukaryota</taxon>
        <taxon>Metazoa</taxon>
        <taxon>Ecdysozoa</taxon>
        <taxon>Nematoda</taxon>
        <taxon>Chromadorea</taxon>
        <taxon>Rhabditida</taxon>
        <taxon>Spirurina</taxon>
        <taxon>Spiruromorpha</taxon>
        <taxon>Filarioidea</taxon>
        <taxon>Onchocercidae</taxon>
        <taxon>Onchocerca</taxon>
    </lineage>
</organism>
<evidence type="ECO:0000313" key="2">
    <source>
        <dbReference type="EMBL" id="VDO44906.1"/>
    </source>
</evidence>
<dbReference type="EMBL" id="UZAJ01005396">
    <property type="protein sequence ID" value="VDO44906.1"/>
    <property type="molecule type" value="Genomic_DNA"/>
</dbReference>
<keyword evidence="1" id="KW-0472">Membrane</keyword>
<keyword evidence="1" id="KW-0812">Transmembrane</keyword>